<evidence type="ECO:0000259" key="2">
    <source>
        <dbReference type="PROSITE" id="PS51670"/>
    </source>
</evidence>
<gene>
    <name evidence="3" type="ORF">EVEC_LOCUS8829</name>
</gene>
<dbReference type="EMBL" id="UXUI01009636">
    <property type="protein sequence ID" value="VDD94078.1"/>
    <property type="molecule type" value="Genomic_DNA"/>
</dbReference>
<dbReference type="AlphaFoldDB" id="A0A0N4VFA4"/>
<keyword evidence="1" id="KW-1015">Disulfide bond</keyword>
<name>A0A0N4VFA4_ENTVE</name>
<reference evidence="5" key="1">
    <citation type="submission" date="2017-02" db="UniProtKB">
        <authorList>
            <consortium name="WormBaseParasite"/>
        </authorList>
    </citation>
    <scope>IDENTIFICATION</scope>
</reference>
<evidence type="ECO:0000313" key="3">
    <source>
        <dbReference type="EMBL" id="VDD94078.1"/>
    </source>
</evidence>
<dbReference type="Gene3D" id="1.10.10.1870">
    <property type="entry name" value="ShTK domain-like"/>
    <property type="match status" value="1"/>
</dbReference>
<dbReference type="SMART" id="SM00254">
    <property type="entry name" value="ShKT"/>
    <property type="match status" value="1"/>
</dbReference>
<dbReference type="InterPro" id="IPR003582">
    <property type="entry name" value="ShKT_dom"/>
</dbReference>
<reference evidence="3 4" key="2">
    <citation type="submission" date="2018-10" db="EMBL/GenBank/DDBJ databases">
        <authorList>
            <consortium name="Pathogen Informatics"/>
        </authorList>
    </citation>
    <scope>NUCLEOTIDE SEQUENCE [LARGE SCALE GENOMIC DNA]</scope>
</reference>
<evidence type="ECO:0000313" key="5">
    <source>
        <dbReference type="WBParaSite" id="EVEC_0000941901-mRNA-1"/>
    </source>
</evidence>
<dbReference type="PROSITE" id="PS51670">
    <property type="entry name" value="SHKT"/>
    <property type="match status" value="1"/>
</dbReference>
<feature type="domain" description="ShKT" evidence="2">
    <location>
        <begin position="120"/>
        <end position="154"/>
    </location>
</feature>
<comment type="caution">
    <text evidence="1">Lacks conserved residue(s) required for the propagation of feature annotation.</text>
</comment>
<dbReference type="Pfam" id="PF01549">
    <property type="entry name" value="ShK"/>
    <property type="match status" value="1"/>
</dbReference>
<proteinExistence type="predicted"/>
<keyword evidence="4" id="KW-1185">Reference proteome</keyword>
<dbReference type="WBParaSite" id="EVEC_0000941901-mRNA-1">
    <property type="protein sequence ID" value="EVEC_0000941901-mRNA-1"/>
    <property type="gene ID" value="EVEC_0000941901"/>
</dbReference>
<evidence type="ECO:0000313" key="4">
    <source>
        <dbReference type="Proteomes" id="UP000274131"/>
    </source>
</evidence>
<sequence length="163" mass="17873">MDIISCKSDKECSDIYENTVCDKDENICVCMSPDGIPLNCEFDEVCFKGTCVRICEQSLCFSEAGEFCQSNGQSKCTCAFDSGVCKGTELCSRRKCISRTEAKSSCNLRCHCSLPNTTDCANIAINCDNNAHICTDPKYLKVMKEKCKKTCGYCGTNTDGKSS</sequence>
<protein>
    <submittedName>
        <fullName evidence="5">ShKT domain-containing protein</fullName>
    </submittedName>
</protein>
<dbReference type="Proteomes" id="UP000274131">
    <property type="component" value="Unassembled WGS sequence"/>
</dbReference>
<accession>A0A0N4VFA4</accession>
<feature type="disulfide bond" evidence="1">
    <location>
        <begin position="120"/>
        <end position="154"/>
    </location>
</feature>
<evidence type="ECO:0000256" key="1">
    <source>
        <dbReference type="PROSITE-ProRule" id="PRU01005"/>
    </source>
</evidence>
<organism evidence="5">
    <name type="scientific">Enterobius vermicularis</name>
    <name type="common">Human pinworm</name>
    <dbReference type="NCBI Taxonomy" id="51028"/>
    <lineage>
        <taxon>Eukaryota</taxon>
        <taxon>Metazoa</taxon>
        <taxon>Ecdysozoa</taxon>
        <taxon>Nematoda</taxon>
        <taxon>Chromadorea</taxon>
        <taxon>Rhabditida</taxon>
        <taxon>Spirurina</taxon>
        <taxon>Oxyuridomorpha</taxon>
        <taxon>Oxyuroidea</taxon>
        <taxon>Oxyuridae</taxon>
        <taxon>Enterobius</taxon>
    </lineage>
</organism>